<sequence length="160" mass="18678">MTNLSTDQHAVQSVWCESDENYKQCLHSVFGKSIAEYFLSSSYLPSNNPGWYTEITDNMRGQISAKALWDTLRQRSTKVLEEMETETSQVERMLGDWNMLKRQDHLQRLSGLRFMYRNAQHNQAYSMLLLQQRLQSPLCNLDTTEGPSQYLTEENTLVKE</sequence>
<protein>
    <submittedName>
        <fullName evidence="1">Uncharacterized protein</fullName>
    </submittedName>
</protein>
<reference evidence="1" key="1">
    <citation type="submission" date="2023-08" db="EMBL/GenBank/DDBJ databases">
        <title>Pelteobagrus vachellii genome.</title>
        <authorList>
            <person name="Liu H."/>
        </authorList>
    </citation>
    <scope>NUCLEOTIDE SEQUENCE</scope>
    <source>
        <strain evidence="1">PRFRI_2022a</strain>
        <tissue evidence="1">Muscle</tissue>
    </source>
</reference>
<comment type="caution">
    <text evidence="1">The sequence shown here is derived from an EMBL/GenBank/DDBJ whole genome shotgun (WGS) entry which is preliminary data.</text>
</comment>
<dbReference type="AlphaFoldDB" id="A0AA88LW01"/>
<organism evidence="1 2">
    <name type="scientific">Tachysurus vachellii</name>
    <name type="common">Darkbarbel catfish</name>
    <name type="synonym">Pelteobagrus vachellii</name>
    <dbReference type="NCBI Taxonomy" id="175792"/>
    <lineage>
        <taxon>Eukaryota</taxon>
        <taxon>Metazoa</taxon>
        <taxon>Chordata</taxon>
        <taxon>Craniata</taxon>
        <taxon>Vertebrata</taxon>
        <taxon>Euteleostomi</taxon>
        <taxon>Actinopterygii</taxon>
        <taxon>Neopterygii</taxon>
        <taxon>Teleostei</taxon>
        <taxon>Ostariophysi</taxon>
        <taxon>Siluriformes</taxon>
        <taxon>Bagridae</taxon>
        <taxon>Tachysurus</taxon>
    </lineage>
</organism>
<dbReference type="Proteomes" id="UP001187315">
    <property type="component" value="Unassembled WGS sequence"/>
</dbReference>
<keyword evidence="2" id="KW-1185">Reference proteome</keyword>
<accession>A0AA88LW01</accession>
<gene>
    <name evidence="1" type="ORF">Q7C36_019250</name>
</gene>
<name>A0AA88LW01_TACVA</name>
<evidence type="ECO:0000313" key="1">
    <source>
        <dbReference type="EMBL" id="KAK2825323.1"/>
    </source>
</evidence>
<proteinExistence type="predicted"/>
<evidence type="ECO:0000313" key="2">
    <source>
        <dbReference type="Proteomes" id="UP001187315"/>
    </source>
</evidence>
<dbReference type="EMBL" id="JAVHJS010000020">
    <property type="protein sequence ID" value="KAK2825323.1"/>
    <property type="molecule type" value="Genomic_DNA"/>
</dbReference>